<protein>
    <submittedName>
        <fullName evidence="2">DUF4347 domain-containing protein</fullName>
    </submittedName>
</protein>
<evidence type="ECO:0000313" key="3">
    <source>
        <dbReference type="Proteomes" id="UP000320551"/>
    </source>
</evidence>
<reference evidence="2 3" key="1">
    <citation type="submission" date="2019-01" db="EMBL/GenBank/DDBJ databases">
        <title>Coherence of Microcystis species and biogeography revealed through population genomics.</title>
        <authorList>
            <person name="Perez-Carrascal O.M."/>
            <person name="Terrat Y."/>
            <person name="Giani A."/>
            <person name="Fortin N."/>
            <person name="Tromas N."/>
            <person name="Shapiro B.J."/>
        </authorList>
    </citation>
    <scope>NUCLEOTIDE SEQUENCE [LARGE SCALE GENOMIC DNA]</scope>
    <source>
        <strain evidence="2">Ma_QC_B_20070730_S2</strain>
    </source>
</reference>
<evidence type="ECO:0000313" key="2">
    <source>
        <dbReference type="EMBL" id="TRU31761.1"/>
    </source>
</evidence>
<feature type="domain" description="DUF4347" evidence="1">
    <location>
        <begin position="2"/>
        <end position="33"/>
    </location>
</feature>
<sequence length="42" mass="4483">MTIAASSGRVGNAALAGSWELEVSFPAIKRENKTFVETLAKM</sequence>
<dbReference type="Pfam" id="PF14252">
    <property type="entry name" value="DUF4347"/>
    <property type="match status" value="1"/>
</dbReference>
<accession>A0A552EBT2</accession>
<gene>
    <name evidence="2" type="ORF">EWV80_00150</name>
</gene>
<comment type="caution">
    <text evidence="2">The sequence shown here is derived from an EMBL/GenBank/DDBJ whole genome shotgun (WGS) entry which is preliminary data.</text>
</comment>
<dbReference type="Proteomes" id="UP000320551">
    <property type="component" value="Unassembled WGS sequence"/>
</dbReference>
<organism evidence="2 3">
    <name type="scientific">Microcystis aeruginosa Ma_QC_B_20070730_S2</name>
    <dbReference type="NCBI Taxonomy" id="2486256"/>
    <lineage>
        <taxon>Bacteria</taxon>
        <taxon>Bacillati</taxon>
        <taxon>Cyanobacteriota</taxon>
        <taxon>Cyanophyceae</taxon>
        <taxon>Oscillatoriophycideae</taxon>
        <taxon>Chroococcales</taxon>
        <taxon>Microcystaceae</taxon>
        <taxon>Microcystis</taxon>
    </lineage>
</organism>
<dbReference type="AlphaFoldDB" id="A0A552EBT2"/>
<dbReference type="InterPro" id="IPR025592">
    <property type="entry name" value="DUF4347"/>
</dbReference>
<name>A0A552EBT2_MICAE</name>
<dbReference type="EMBL" id="SFBK01000004">
    <property type="protein sequence ID" value="TRU31761.1"/>
    <property type="molecule type" value="Genomic_DNA"/>
</dbReference>
<evidence type="ECO:0000259" key="1">
    <source>
        <dbReference type="Pfam" id="PF14252"/>
    </source>
</evidence>
<proteinExistence type="predicted"/>